<keyword evidence="4 5" id="KW-0472">Membrane</keyword>
<feature type="transmembrane region" description="Helical" evidence="5">
    <location>
        <begin position="134"/>
        <end position="154"/>
    </location>
</feature>
<dbReference type="Pfam" id="PF10242">
    <property type="entry name" value="L_HMGIC_fpl"/>
    <property type="match status" value="1"/>
</dbReference>
<reference evidence="6" key="2">
    <citation type="submission" date="2020-06" db="EMBL/GenBank/DDBJ databases">
        <authorList>
            <person name="Sheffer M."/>
        </authorList>
    </citation>
    <scope>NUCLEOTIDE SEQUENCE</scope>
</reference>
<feature type="transmembrane region" description="Helical" evidence="5">
    <location>
        <begin position="26"/>
        <end position="47"/>
    </location>
</feature>
<keyword evidence="7" id="KW-1185">Reference proteome</keyword>
<dbReference type="GO" id="GO:0007605">
    <property type="term" value="P:sensory perception of sound"/>
    <property type="evidence" value="ECO:0007669"/>
    <property type="project" value="TreeGrafter"/>
</dbReference>
<evidence type="ECO:0000313" key="6">
    <source>
        <dbReference type="EMBL" id="KAF8766777.1"/>
    </source>
</evidence>
<dbReference type="Proteomes" id="UP000807504">
    <property type="component" value="Unassembled WGS sequence"/>
</dbReference>
<gene>
    <name evidence="6" type="ORF">HNY73_019808</name>
</gene>
<name>A0A8T0E5W4_ARGBR</name>
<evidence type="ECO:0000256" key="3">
    <source>
        <dbReference type="ARBA" id="ARBA00022989"/>
    </source>
</evidence>
<comment type="subcellular location">
    <subcellularLocation>
        <location evidence="1">Membrane</location>
        <topology evidence="1">Multi-pass membrane protein</topology>
    </subcellularLocation>
</comment>
<feature type="transmembrane region" description="Helical" evidence="5">
    <location>
        <begin position="179"/>
        <end position="201"/>
    </location>
</feature>
<keyword evidence="3 5" id="KW-1133">Transmembrane helix</keyword>
<evidence type="ECO:0000313" key="7">
    <source>
        <dbReference type="Proteomes" id="UP000807504"/>
    </source>
</evidence>
<organism evidence="6 7">
    <name type="scientific">Argiope bruennichi</name>
    <name type="common">Wasp spider</name>
    <name type="synonym">Aranea bruennichi</name>
    <dbReference type="NCBI Taxonomy" id="94029"/>
    <lineage>
        <taxon>Eukaryota</taxon>
        <taxon>Metazoa</taxon>
        <taxon>Ecdysozoa</taxon>
        <taxon>Arthropoda</taxon>
        <taxon>Chelicerata</taxon>
        <taxon>Arachnida</taxon>
        <taxon>Araneae</taxon>
        <taxon>Araneomorphae</taxon>
        <taxon>Entelegynae</taxon>
        <taxon>Araneoidea</taxon>
        <taxon>Araneidae</taxon>
        <taxon>Argiope</taxon>
    </lineage>
</organism>
<dbReference type="OMA" id="YCIGNGM"/>
<sequence length="288" mass="31812">MTVDPKYEYASESSLQHANYMKNSKAIGVLWGVFTICFAIIVVVVFIQPHWLGDTQESRGTGHFGLWQACRMVQDGQDVICEGKLTDFNSIPTPAFRAATVFIGLSVVIILLCICCMVLFFVFHSSTVFHICGWMQVFCATCMVIGVLTFPAGWDSEIVREVCGPQADDYNPGQCGVRWAYILAIIGVCDCGVLAALAFVLGTRYVKLLPEHYITSGSLYKGSEVNSAFIADNQSTPSRKSTNIQPVMVVPPGVESDHYSEYSHHTLRSNKGFRQDTFSNNSVANFQL</sequence>
<comment type="caution">
    <text evidence="6">The sequence shown here is derived from an EMBL/GenBank/DDBJ whole genome shotgun (WGS) entry which is preliminary data.</text>
</comment>
<evidence type="ECO:0000256" key="5">
    <source>
        <dbReference type="SAM" id="Phobius"/>
    </source>
</evidence>
<dbReference type="GO" id="GO:0005886">
    <property type="term" value="C:plasma membrane"/>
    <property type="evidence" value="ECO:0007669"/>
    <property type="project" value="TreeGrafter"/>
</dbReference>
<dbReference type="PANTHER" id="PTHR12489">
    <property type="entry name" value="LIPOMA HMGIC FUSION PARTNER-LIKE PROTEIN"/>
    <property type="match status" value="1"/>
</dbReference>
<evidence type="ECO:0000256" key="1">
    <source>
        <dbReference type="ARBA" id="ARBA00004141"/>
    </source>
</evidence>
<dbReference type="OrthoDB" id="5873721at2759"/>
<protein>
    <submittedName>
        <fullName evidence="6">LHFPL tetraspan subfamily member 4 protein like</fullName>
    </submittedName>
</protein>
<evidence type="ECO:0000256" key="2">
    <source>
        <dbReference type="ARBA" id="ARBA00022692"/>
    </source>
</evidence>
<dbReference type="Gene3D" id="1.20.140.150">
    <property type="match status" value="1"/>
</dbReference>
<dbReference type="EMBL" id="JABXBU010002230">
    <property type="protein sequence ID" value="KAF8766777.1"/>
    <property type="molecule type" value="Genomic_DNA"/>
</dbReference>
<evidence type="ECO:0000256" key="4">
    <source>
        <dbReference type="ARBA" id="ARBA00023136"/>
    </source>
</evidence>
<reference evidence="6" key="1">
    <citation type="journal article" date="2020" name="bioRxiv">
        <title>Chromosome-level reference genome of the European wasp spider Argiope bruennichi: a resource for studies on range expansion and evolutionary adaptation.</title>
        <authorList>
            <person name="Sheffer M.M."/>
            <person name="Hoppe A."/>
            <person name="Krehenwinkel H."/>
            <person name="Uhl G."/>
            <person name="Kuss A.W."/>
            <person name="Jensen L."/>
            <person name="Jensen C."/>
            <person name="Gillespie R.G."/>
            <person name="Hoff K.J."/>
            <person name="Prost S."/>
        </authorList>
    </citation>
    <scope>NUCLEOTIDE SEQUENCE</scope>
</reference>
<dbReference type="InterPro" id="IPR019372">
    <property type="entry name" value="LHFPL"/>
</dbReference>
<dbReference type="PANTHER" id="PTHR12489:SF1">
    <property type="entry name" value="LP10272P"/>
    <property type="match status" value="1"/>
</dbReference>
<keyword evidence="2 5" id="KW-0812">Transmembrane</keyword>
<feature type="transmembrane region" description="Helical" evidence="5">
    <location>
        <begin position="98"/>
        <end position="122"/>
    </location>
</feature>
<accession>A0A8T0E5W4</accession>
<proteinExistence type="predicted"/>
<dbReference type="AlphaFoldDB" id="A0A8T0E5W4"/>